<keyword evidence="2" id="KW-1185">Reference proteome</keyword>
<dbReference type="Proteomes" id="UP001470230">
    <property type="component" value="Unassembled WGS sequence"/>
</dbReference>
<evidence type="ECO:0000313" key="2">
    <source>
        <dbReference type="Proteomes" id="UP001470230"/>
    </source>
</evidence>
<evidence type="ECO:0000313" key="1">
    <source>
        <dbReference type="EMBL" id="KAK8891633.1"/>
    </source>
</evidence>
<reference evidence="1 2" key="1">
    <citation type="submission" date="2024-04" db="EMBL/GenBank/DDBJ databases">
        <title>Tritrichomonas musculus Genome.</title>
        <authorList>
            <person name="Alves-Ferreira E."/>
            <person name="Grigg M."/>
            <person name="Lorenzi H."/>
            <person name="Galac M."/>
        </authorList>
    </citation>
    <scope>NUCLEOTIDE SEQUENCE [LARGE SCALE GENOMIC DNA]</scope>
    <source>
        <strain evidence="1 2">EAF2021</strain>
    </source>
</reference>
<proteinExistence type="predicted"/>
<comment type="caution">
    <text evidence="1">The sequence shown here is derived from an EMBL/GenBank/DDBJ whole genome shotgun (WGS) entry which is preliminary data.</text>
</comment>
<dbReference type="EMBL" id="JAPFFF010000004">
    <property type="protein sequence ID" value="KAK8891633.1"/>
    <property type="molecule type" value="Genomic_DNA"/>
</dbReference>
<gene>
    <name evidence="1" type="ORF">M9Y10_028852</name>
</gene>
<sequence>MKAEIPIKIFHLLEIIGFNRCIDLLSIQSKMTPYYIKRKQHIEIKAQRLQIIEEETYGTSTTVIDPRFPYPEIRWEINTRDYRCP</sequence>
<accession>A0ABR2KLE0</accession>
<name>A0ABR2KLE0_9EUKA</name>
<organism evidence="1 2">
    <name type="scientific">Tritrichomonas musculus</name>
    <dbReference type="NCBI Taxonomy" id="1915356"/>
    <lineage>
        <taxon>Eukaryota</taxon>
        <taxon>Metamonada</taxon>
        <taxon>Parabasalia</taxon>
        <taxon>Tritrichomonadida</taxon>
        <taxon>Tritrichomonadidae</taxon>
        <taxon>Tritrichomonas</taxon>
    </lineage>
</organism>
<protein>
    <submittedName>
        <fullName evidence="1">Uncharacterized protein</fullName>
    </submittedName>
</protein>